<dbReference type="GO" id="GO:0016491">
    <property type="term" value="F:oxidoreductase activity"/>
    <property type="evidence" value="ECO:0007669"/>
    <property type="project" value="UniProtKB-KW"/>
</dbReference>
<dbReference type="Proteomes" id="UP000318815">
    <property type="component" value="Unassembled WGS sequence"/>
</dbReference>
<keyword evidence="3" id="KW-1185">Reference proteome</keyword>
<dbReference type="GO" id="GO:0005737">
    <property type="term" value="C:cytoplasm"/>
    <property type="evidence" value="ECO:0007669"/>
    <property type="project" value="TreeGrafter"/>
</dbReference>
<accession>A0A5C6LL65</accession>
<dbReference type="InterPro" id="IPR050791">
    <property type="entry name" value="Aldo-Keto_reductase"/>
</dbReference>
<proteinExistence type="predicted"/>
<dbReference type="OrthoDB" id="9773828at2"/>
<dbReference type="SUPFAM" id="SSF51430">
    <property type="entry name" value="NAD(P)-linked oxidoreductase"/>
    <property type="match status" value="1"/>
</dbReference>
<dbReference type="AlphaFoldDB" id="A0A5C6LL65"/>
<reference evidence="2 3" key="1">
    <citation type="submission" date="2019-08" db="EMBL/GenBank/DDBJ databases">
        <title>Whole genome sequencing of chitin degrading bacteria Chitinophaga pinensis YS16.</title>
        <authorList>
            <person name="Singh R.P."/>
            <person name="Manchanda G."/>
            <person name="Maurya I.K."/>
            <person name="Joshi N.K."/>
            <person name="Srivastava A.K."/>
        </authorList>
    </citation>
    <scope>NUCLEOTIDE SEQUENCE [LARGE SCALE GENOMIC DNA]</scope>
    <source>
        <strain evidence="2 3">YS-16</strain>
    </source>
</reference>
<dbReference type="InterPro" id="IPR036812">
    <property type="entry name" value="NAD(P)_OxRdtase_dom_sf"/>
</dbReference>
<dbReference type="EMBL" id="VOHS01000080">
    <property type="protein sequence ID" value="TWV90766.1"/>
    <property type="molecule type" value="Genomic_DNA"/>
</dbReference>
<protein>
    <submittedName>
        <fullName evidence="2">Uncharacterized protein</fullName>
    </submittedName>
</protein>
<dbReference type="PANTHER" id="PTHR43625">
    <property type="entry name" value="AFLATOXIN B1 ALDEHYDE REDUCTASE"/>
    <property type="match status" value="1"/>
</dbReference>
<sequence length="73" mass="8178">MGERRQDPLHRLSEVPADTIRSAHAVHPLTAIETEYSLFERTLDEDGTTAVMKELGIGLVPYFHWVAASCQVN</sequence>
<name>A0A5C6LL65_9BACT</name>
<evidence type="ECO:0000256" key="1">
    <source>
        <dbReference type="ARBA" id="ARBA00023002"/>
    </source>
</evidence>
<dbReference type="Gene3D" id="3.20.20.100">
    <property type="entry name" value="NADP-dependent oxidoreductase domain"/>
    <property type="match status" value="1"/>
</dbReference>
<gene>
    <name evidence="2" type="ORF">FEF09_29370</name>
</gene>
<dbReference type="PANTHER" id="PTHR43625:SF40">
    <property type="entry name" value="ALDO-KETO REDUCTASE YAKC [NADP(+)]"/>
    <property type="match status" value="1"/>
</dbReference>
<comment type="caution">
    <text evidence="2">The sequence shown here is derived from an EMBL/GenBank/DDBJ whole genome shotgun (WGS) entry which is preliminary data.</text>
</comment>
<evidence type="ECO:0000313" key="3">
    <source>
        <dbReference type="Proteomes" id="UP000318815"/>
    </source>
</evidence>
<keyword evidence="1" id="KW-0560">Oxidoreductase</keyword>
<evidence type="ECO:0000313" key="2">
    <source>
        <dbReference type="EMBL" id="TWV90766.1"/>
    </source>
</evidence>
<organism evidence="2 3">
    <name type="scientific">Chitinophaga pinensis</name>
    <dbReference type="NCBI Taxonomy" id="79329"/>
    <lineage>
        <taxon>Bacteria</taxon>
        <taxon>Pseudomonadati</taxon>
        <taxon>Bacteroidota</taxon>
        <taxon>Chitinophagia</taxon>
        <taxon>Chitinophagales</taxon>
        <taxon>Chitinophagaceae</taxon>
        <taxon>Chitinophaga</taxon>
    </lineage>
</organism>